<organism evidence="4 5">
    <name type="scientific">Clostridium omnivorum</name>
    <dbReference type="NCBI Taxonomy" id="1604902"/>
    <lineage>
        <taxon>Bacteria</taxon>
        <taxon>Bacillati</taxon>
        <taxon>Bacillota</taxon>
        <taxon>Clostridia</taxon>
        <taxon>Eubacteriales</taxon>
        <taxon>Clostridiaceae</taxon>
        <taxon>Clostridium</taxon>
    </lineage>
</organism>
<feature type="transmembrane region" description="Helical" evidence="2">
    <location>
        <begin position="54"/>
        <end position="80"/>
    </location>
</feature>
<accession>A0ABQ5N3C5</accession>
<evidence type="ECO:0000259" key="3">
    <source>
        <dbReference type="PROSITE" id="PS50106"/>
    </source>
</evidence>
<feature type="transmembrane region" description="Helical" evidence="2">
    <location>
        <begin position="238"/>
        <end position="257"/>
    </location>
</feature>
<dbReference type="RefSeq" id="WP_264848950.1">
    <property type="nucleotide sequence ID" value="NZ_BRXR01000001.1"/>
</dbReference>
<feature type="transmembrane region" description="Helical" evidence="2">
    <location>
        <begin position="199"/>
        <end position="218"/>
    </location>
</feature>
<keyword evidence="2" id="KW-0472">Membrane</keyword>
<evidence type="ECO:0000313" key="4">
    <source>
        <dbReference type="EMBL" id="GLC29661.1"/>
    </source>
</evidence>
<evidence type="ECO:0000256" key="1">
    <source>
        <dbReference type="SAM" id="MobiDB-lite"/>
    </source>
</evidence>
<evidence type="ECO:0000313" key="5">
    <source>
        <dbReference type="Proteomes" id="UP001208567"/>
    </source>
</evidence>
<feature type="transmembrane region" description="Helical" evidence="2">
    <location>
        <begin position="86"/>
        <end position="101"/>
    </location>
</feature>
<name>A0ABQ5N3C5_9CLOT</name>
<dbReference type="SUPFAM" id="SSF50156">
    <property type="entry name" value="PDZ domain-like"/>
    <property type="match status" value="1"/>
</dbReference>
<dbReference type="PROSITE" id="PS50106">
    <property type="entry name" value="PDZ"/>
    <property type="match status" value="1"/>
</dbReference>
<keyword evidence="5" id="KW-1185">Reference proteome</keyword>
<evidence type="ECO:0000256" key="2">
    <source>
        <dbReference type="SAM" id="Phobius"/>
    </source>
</evidence>
<dbReference type="Pfam" id="PF17820">
    <property type="entry name" value="PDZ_6"/>
    <property type="match status" value="1"/>
</dbReference>
<feature type="region of interest" description="Disordered" evidence="1">
    <location>
        <begin position="433"/>
        <end position="456"/>
    </location>
</feature>
<feature type="transmembrane region" description="Helical" evidence="2">
    <location>
        <begin position="12"/>
        <end position="33"/>
    </location>
</feature>
<feature type="transmembrane region" description="Helical" evidence="2">
    <location>
        <begin position="108"/>
        <end position="126"/>
    </location>
</feature>
<dbReference type="Gene3D" id="2.30.42.10">
    <property type="match status" value="1"/>
</dbReference>
<protein>
    <submittedName>
        <fullName evidence="4">Membrane protein</fullName>
    </submittedName>
</protein>
<proteinExistence type="predicted"/>
<dbReference type="EMBL" id="BRXR01000001">
    <property type="protein sequence ID" value="GLC29661.1"/>
    <property type="molecule type" value="Genomic_DNA"/>
</dbReference>
<dbReference type="SMART" id="SM00228">
    <property type="entry name" value="PDZ"/>
    <property type="match status" value="1"/>
</dbReference>
<dbReference type="InterPro" id="IPR036034">
    <property type="entry name" value="PDZ_sf"/>
</dbReference>
<keyword evidence="2" id="KW-1133">Transmembrane helix</keyword>
<dbReference type="Proteomes" id="UP001208567">
    <property type="component" value="Unassembled WGS sequence"/>
</dbReference>
<feature type="transmembrane region" description="Helical" evidence="2">
    <location>
        <begin position="269"/>
        <end position="288"/>
    </location>
</feature>
<dbReference type="InterPro" id="IPR001478">
    <property type="entry name" value="PDZ"/>
</dbReference>
<reference evidence="4 5" key="1">
    <citation type="journal article" date="2024" name="Int. J. Syst. Evol. Microbiol.">
        <title>Clostridium omnivorum sp. nov., isolated from anoxic soil under the treatment of reductive soil disinfestation.</title>
        <authorList>
            <person name="Ueki A."/>
            <person name="Tonouchi A."/>
            <person name="Kaku N."/>
            <person name="Honma S."/>
            <person name="Ueki K."/>
        </authorList>
    </citation>
    <scope>NUCLEOTIDE SEQUENCE [LARGE SCALE GENOMIC DNA]</scope>
    <source>
        <strain evidence="4 5">E14</strain>
    </source>
</reference>
<feature type="domain" description="PDZ" evidence="3">
    <location>
        <begin position="318"/>
        <end position="365"/>
    </location>
</feature>
<gene>
    <name evidence="4" type="ORF">bsdE14_10710</name>
</gene>
<feature type="transmembrane region" description="Helical" evidence="2">
    <location>
        <begin position="153"/>
        <end position="173"/>
    </location>
</feature>
<comment type="caution">
    <text evidence="4">The sequence shown here is derived from an EMBL/GenBank/DDBJ whole genome shotgun (WGS) entry which is preliminary data.</text>
</comment>
<keyword evidence="2" id="KW-0812">Transmembrane</keyword>
<dbReference type="InterPro" id="IPR041489">
    <property type="entry name" value="PDZ_6"/>
</dbReference>
<sequence>MDILIYTLRSVAYAITDPELVLILIILAFILHSQNRKTVTMQKMIIGEGMNSPLELTVSQIVIGIFAGAIGSIILSYLGVAFSENSAIYLIFLISIFFMLWNPKFICFAYSGALLGAISLILDIIAKSYAGTSINIAGNTIDMANINVLNIDITSLMTMVAVLHLVEGILVMVDGSRGALPVFTNRDNKIIGGFALKRYWALPIALFFIVHKTGSVGLTEQVATPNWWPLLKGTSPISLVKDAALGLFAFYGVIGYNSITFTRSKKEKTFVSGTALIIYSIALFLLAQVSVYGIFYKALVLIFAPVAHELMLYYTRYLEVSGKPKYVSSDEGIMVLEVAPSSPAEEMGIRSGDLLIDVNGRKIENEQDILNASKEGSNFISFKLKNAKKEIKDVEYNKLNSNKRLGIVFVPKNIPSESTIVKLEESKFRDILNKMKDNSDNNKDDNNKDDNNSSQE</sequence>